<evidence type="ECO:0000256" key="1">
    <source>
        <dbReference type="ARBA" id="ARBA00010746"/>
    </source>
</evidence>
<evidence type="ECO:0000256" key="2">
    <source>
        <dbReference type="ARBA" id="ARBA00011738"/>
    </source>
</evidence>
<reference evidence="7" key="1">
    <citation type="journal article" date="2024" name="IScience">
        <title>Strigolactones Initiate the Formation of Haustorium-like Structures in Castilleja.</title>
        <authorList>
            <person name="Buerger M."/>
            <person name="Peterson D."/>
            <person name="Chory J."/>
        </authorList>
    </citation>
    <scope>NUCLEOTIDE SEQUENCE [LARGE SCALE GENOMIC DNA]</scope>
</reference>
<keyword evidence="5" id="KW-0472">Membrane</keyword>
<evidence type="ECO:0000256" key="3">
    <source>
        <dbReference type="ARBA" id="ARBA00022525"/>
    </source>
</evidence>
<dbReference type="Proteomes" id="UP001632038">
    <property type="component" value="Unassembled WGS sequence"/>
</dbReference>
<name>A0ABD3C1Z8_9LAMI</name>
<dbReference type="EMBL" id="JAVIJP010000054">
    <property type="protein sequence ID" value="KAL3623798.1"/>
    <property type="molecule type" value="Genomic_DNA"/>
</dbReference>
<dbReference type="PANTHER" id="PTHR21495">
    <property type="entry name" value="NUCLEOPORIN-RELATED"/>
    <property type="match status" value="1"/>
</dbReference>
<comment type="subcellular location">
    <subcellularLocation>
        <location evidence="4">Secreted</location>
        <location evidence="4">Extracellular space</location>
        <location evidence="4">Apoplast</location>
    </subcellularLocation>
</comment>
<dbReference type="AlphaFoldDB" id="A0ABD3C1Z8"/>
<protein>
    <recommendedName>
        <fullName evidence="4">Dirigent protein</fullName>
    </recommendedName>
</protein>
<feature type="transmembrane region" description="Helical" evidence="5">
    <location>
        <begin position="6"/>
        <end position="28"/>
    </location>
</feature>
<comment type="subunit">
    <text evidence="2 4">Homodimer.</text>
</comment>
<dbReference type="Gene3D" id="2.40.480.10">
    <property type="entry name" value="Allene oxide cyclase-like"/>
    <property type="match status" value="1"/>
</dbReference>
<evidence type="ECO:0000256" key="4">
    <source>
        <dbReference type="RuleBase" id="RU363099"/>
    </source>
</evidence>
<gene>
    <name evidence="6" type="ORF">CASFOL_032614</name>
</gene>
<sequence>MASISIFTNIILLMIIISSSTLISPLQFSKNDFGLTPKTTTFRFYFYDKLSSPNATAIRIVTGPTTSNTFFGSVVMIDDALLENESMGSKIIGRAQGLYAGADQTTVGLLMVVNYVFTAGEFNGSSLSVLGRNAVLRPVRELPILGGTGAFRLAQGYALASTKWIDNNTGDAIVEYNVTVYHYDINV</sequence>
<keyword evidence="4" id="KW-0052">Apoplast</keyword>
<keyword evidence="7" id="KW-1185">Reference proteome</keyword>
<proteinExistence type="inferred from homology"/>
<organism evidence="6 7">
    <name type="scientific">Castilleja foliolosa</name>
    <dbReference type="NCBI Taxonomy" id="1961234"/>
    <lineage>
        <taxon>Eukaryota</taxon>
        <taxon>Viridiplantae</taxon>
        <taxon>Streptophyta</taxon>
        <taxon>Embryophyta</taxon>
        <taxon>Tracheophyta</taxon>
        <taxon>Spermatophyta</taxon>
        <taxon>Magnoliopsida</taxon>
        <taxon>eudicotyledons</taxon>
        <taxon>Gunneridae</taxon>
        <taxon>Pentapetalae</taxon>
        <taxon>asterids</taxon>
        <taxon>lamiids</taxon>
        <taxon>Lamiales</taxon>
        <taxon>Orobanchaceae</taxon>
        <taxon>Pedicularideae</taxon>
        <taxon>Castillejinae</taxon>
        <taxon>Castilleja</taxon>
    </lineage>
</organism>
<comment type="caution">
    <text evidence="6">The sequence shown here is derived from an EMBL/GenBank/DDBJ whole genome shotgun (WGS) entry which is preliminary data.</text>
</comment>
<evidence type="ECO:0000256" key="5">
    <source>
        <dbReference type="SAM" id="Phobius"/>
    </source>
</evidence>
<accession>A0ABD3C1Z8</accession>
<evidence type="ECO:0000313" key="6">
    <source>
        <dbReference type="EMBL" id="KAL3623798.1"/>
    </source>
</evidence>
<dbReference type="InterPro" id="IPR044859">
    <property type="entry name" value="Allene_oxi_cyc_Dirigent"/>
</dbReference>
<keyword evidence="3 4" id="KW-0964">Secreted</keyword>
<dbReference type="Pfam" id="PF03018">
    <property type="entry name" value="Dirigent"/>
    <property type="match status" value="1"/>
</dbReference>
<dbReference type="InterPro" id="IPR004265">
    <property type="entry name" value="Dirigent"/>
</dbReference>
<comment type="similarity">
    <text evidence="1 4">Belongs to the plant dirigent protein family.</text>
</comment>
<dbReference type="GO" id="GO:0009699">
    <property type="term" value="P:phenylpropanoid biosynthetic process"/>
    <property type="evidence" value="ECO:0007669"/>
    <property type="project" value="UniProtKB-ARBA"/>
</dbReference>
<dbReference type="GO" id="GO:0048046">
    <property type="term" value="C:apoplast"/>
    <property type="evidence" value="ECO:0007669"/>
    <property type="project" value="UniProtKB-SubCell"/>
</dbReference>
<evidence type="ECO:0000313" key="7">
    <source>
        <dbReference type="Proteomes" id="UP001632038"/>
    </source>
</evidence>
<keyword evidence="5" id="KW-1133">Transmembrane helix</keyword>
<keyword evidence="5" id="KW-0812">Transmembrane</keyword>
<comment type="function">
    <text evidence="4">Dirigent proteins impart stereoselectivity on the phenoxy radical-coupling reaction, yielding optically active lignans from two molecules of coniferyl alcohol in the biosynthesis of lignans, flavonolignans, and alkaloids and thus plays a central role in plant secondary metabolism.</text>
</comment>